<dbReference type="InterPro" id="IPR050712">
    <property type="entry name" value="NAD(P)H-dep_reductase"/>
</dbReference>
<dbReference type="OrthoDB" id="9812295at2"/>
<dbReference type="InterPro" id="IPR029039">
    <property type="entry name" value="Flavoprotein-like_sf"/>
</dbReference>
<dbReference type="AlphaFoldDB" id="A0A316I477"/>
<proteinExistence type="predicted"/>
<dbReference type="InterPro" id="IPR005025">
    <property type="entry name" value="FMN_Rdtase-like_dom"/>
</dbReference>
<evidence type="ECO:0000256" key="3">
    <source>
        <dbReference type="SAM" id="MobiDB-lite"/>
    </source>
</evidence>
<sequence length="202" mass="21072">MSATRRVLCLCGSLRRVSSNRAALEAAQRLARPGDAPSLRREPQAGGPGPAARGARPALELHLYDGLAALPPFNPDDEHDPLPAPVLALREAVGRADALLVACPEYAHGVPGAFKNLLDWLVGSLEFPGKPVLLLDTSARGAHHGQAALAEILRTMSATLLGARPFPVALPGAGCTAEQVLASAERRAELRAALDRLAEGLA</sequence>
<protein>
    <submittedName>
        <fullName evidence="5">NAD(P)H-dependent FMN reductase</fullName>
    </submittedName>
</protein>
<dbReference type="GO" id="GO:0005829">
    <property type="term" value="C:cytosol"/>
    <property type="evidence" value="ECO:0007669"/>
    <property type="project" value="TreeGrafter"/>
</dbReference>
<organism evidence="5 6">
    <name type="scientific">Fulvimonas soli</name>
    <dbReference type="NCBI Taxonomy" id="155197"/>
    <lineage>
        <taxon>Bacteria</taxon>
        <taxon>Pseudomonadati</taxon>
        <taxon>Pseudomonadota</taxon>
        <taxon>Gammaproteobacteria</taxon>
        <taxon>Lysobacterales</taxon>
        <taxon>Rhodanobacteraceae</taxon>
        <taxon>Fulvimonas</taxon>
    </lineage>
</organism>
<comment type="cofactor">
    <cofactor evidence="1">
        <name>FMN</name>
        <dbReference type="ChEBI" id="CHEBI:58210"/>
    </cofactor>
</comment>
<dbReference type="GO" id="GO:0010181">
    <property type="term" value="F:FMN binding"/>
    <property type="evidence" value="ECO:0007669"/>
    <property type="project" value="TreeGrafter"/>
</dbReference>
<dbReference type="GO" id="GO:0016491">
    <property type="term" value="F:oxidoreductase activity"/>
    <property type="evidence" value="ECO:0007669"/>
    <property type="project" value="InterPro"/>
</dbReference>
<dbReference type="Gene3D" id="3.40.50.360">
    <property type="match status" value="1"/>
</dbReference>
<reference evidence="5 6" key="1">
    <citation type="submission" date="2018-05" db="EMBL/GenBank/DDBJ databases">
        <title>Genomic Encyclopedia of Type Strains, Phase IV (KMG-IV): sequencing the most valuable type-strain genomes for metagenomic binning, comparative biology and taxonomic classification.</title>
        <authorList>
            <person name="Goeker M."/>
        </authorList>
    </citation>
    <scope>NUCLEOTIDE SEQUENCE [LARGE SCALE GENOMIC DNA]</scope>
    <source>
        <strain evidence="5 6">DSM 14263</strain>
    </source>
</reference>
<dbReference type="Proteomes" id="UP000245812">
    <property type="component" value="Unassembled WGS sequence"/>
</dbReference>
<evidence type="ECO:0000313" key="6">
    <source>
        <dbReference type="Proteomes" id="UP000245812"/>
    </source>
</evidence>
<dbReference type="SUPFAM" id="SSF52218">
    <property type="entry name" value="Flavoproteins"/>
    <property type="match status" value="1"/>
</dbReference>
<evidence type="ECO:0000259" key="4">
    <source>
        <dbReference type="Pfam" id="PF03358"/>
    </source>
</evidence>
<keyword evidence="2" id="KW-0285">Flavoprotein</keyword>
<dbReference type="RefSeq" id="WP_109724092.1">
    <property type="nucleotide sequence ID" value="NZ_MSZV01000136.1"/>
</dbReference>
<keyword evidence="2" id="KW-0288">FMN</keyword>
<dbReference type="EMBL" id="QGHC01000009">
    <property type="protein sequence ID" value="PWK85234.1"/>
    <property type="molecule type" value="Genomic_DNA"/>
</dbReference>
<name>A0A316I477_9GAMM</name>
<dbReference type="PANTHER" id="PTHR30543">
    <property type="entry name" value="CHROMATE REDUCTASE"/>
    <property type="match status" value="1"/>
</dbReference>
<evidence type="ECO:0000256" key="2">
    <source>
        <dbReference type="ARBA" id="ARBA00022643"/>
    </source>
</evidence>
<evidence type="ECO:0000256" key="1">
    <source>
        <dbReference type="ARBA" id="ARBA00001917"/>
    </source>
</evidence>
<evidence type="ECO:0000313" key="5">
    <source>
        <dbReference type="EMBL" id="PWK85234.1"/>
    </source>
</evidence>
<feature type="domain" description="NADPH-dependent FMN reductase-like" evidence="4">
    <location>
        <begin position="6"/>
        <end position="162"/>
    </location>
</feature>
<keyword evidence="6" id="KW-1185">Reference proteome</keyword>
<accession>A0A316I477</accession>
<feature type="region of interest" description="Disordered" evidence="3">
    <location>
        <begin position="29"/>
        <end position="54"/>
    </location>
</feature>
<comment type="caution">
    <text evidence="5">The sequence shown here is derived from an EMBL/GenBank/DDBJ whole genome shotgun (WGS) entry which is preliminary data.</text>
</comment>
<dbReference type="Pfam" id="PF03358">
    <property type="entry name" value="FMN_red"/>
    <property type="match status" value="1"/>
</dbReference>
<gene>
    <name evidence="5" type="ORF">C7456_1098</name>
</gene>
<dbReference type="PANTHER" id="PTHR30543:SF21">
    <property type="entry name" value="NAD(P)H-DEPENDENT FMN REDUCTASE LOT6"/>
    <property type="match status" value="1"/>
</dbReference>